<feature type="domain" description="Carrier" evidence="7">
    <location>
        <begin position="583"/>
        <end position="659"/>
    </location>
</feature>
<dbReference type="GO" id="GO:0004312">
    <property type="term" value="F:fatty acid synthase activity"/>
    <property type="evidence" value="ECO:0007669"/>
    <property type="project" value="TreeGrafter"/>
</dbReference>
<dbReference type="Pfam" id="PF02801">
    <property type="entry name" value="Ketoacyl-synt_C"/>
    <property type="match status" value="1"/>
</dbReference>
<feature type="active site" description="Proton donor; for dehydratase activity" evidence="6">
    <location>
        <position position="1746"/>
    </location>
</feature>
<dbReference type="Gene3D" id="3.40.366.10">
    <property type="entry name" value="Malonyl-Coenzyme A Acyl Carrier Protein, domain 2"/>
    <property type="match status" value="1"/>
</dbReference>
<dbReference type="InterPro" id="IPR036736">
    <property type="entry name" value="ACP-like_sf"/>
</dbReference>
<dbReference type="EMBL" id="JACAZI010000006">
    <property type="protein sequence ID" value="KAF7358524.1"/>
    <property type="molecule type" value="Genomic_DNA"/>
</dbReference>
<dbReference type="SMART" id="SM00825">
    <property type="entry name" value="PKS_KS"/>
    <property type="match status" value="1"/>
</dbReference>
<dbReference type="Gene3D" id="3.40.50.720">
    <property type="entry name" value="NAD(P)-binding Rossmann-like Domain"/>
    <property type="match status" value="1"/>
</dbReference>
<dbReference type="SMART" id="SM00822">
    <property type="entry name" value="PKS_KR"/>
    <property type="match status" value="1"/>
</dbReference>
<dbReference type="InterPro" id="IPR000873">
    <property type="entry name" value="AMP-dep_synth/lig_dom"/>
</dbReference>
<keyword evidence="5" id="KW-0843">Virulence</keyword>
<evidence type="ECO:0000256" key="6">
    <source>
        <dbReference type="PROSITE-ProRule" id="PRU01363"/>
    </source>
</evidence>
<dbReference type="SUPFAM" id="SSF55048">
    <property type="entry name" value="Probable ACP-binding domain of malonyl-CoA ACP transacylase"/>
    <property type="match status" value="1"/>
</dbReference>
<dbReference type="InterPro" id="IPR049900">
    <property type="entry name" value="PKS_mFAS_DH"/>
</dbReference>
<keyword evidence="11" id="KW-1185">Reference proteome</keyword>
<dbReference type="InterPro" id="IPR014031">
    <property type="entry name" value="Ketoacyl_synth_C"/>
</dbReference>
<dbReference type="InterPro" id="IPR016035">
    <property type="entry name" value="Acyl_Trfase/lysoPLipase"/>
</dbReference>
<evidence type="ECO:0000256" key="5">
    <source>
        <dbReference type="ARBA" id="ARBA00023026"/>
    </source>
</evidence>
<feature type="region of interest" description="N-terminal hotdog fold" evidence="6">
    <location>
        <begin position="1569"/>
        <end position="1680"/>
    </location>
</feature>
<dbReference type="PROSITE" id="PS52004">
    <property type="entry name" value="KS3_2"/>
    <property type="match status" value="1"/>
</dbReference>
<dbReference type="OrthoDB" id="5334845at2759"/>
<dbReference type="GO" id="GO:0004315">
    <property type="term" value="F:3-oxoacyl-[acyl-carrier-protein] synthase activity"/>
    <property type="evidence" value="ECO:0007669"/>
    <property type="project" value="InterPro"/>
</dbReference>
<dbReference type="InterPro" id="IPR020806">
    <property type="entry name" value="PKS_PP-bd"/>
</dbReference>
<evidence type="ECO:0000259" key="9">
    <source>
        <dbReference type="PROSITE" id="PS52019"/>
    </source>
</evidence>
<organism evidence="10 11">
    <name type="scientific">Mycena venus</name>
    <dbReference type="NCBI Taxonomy" id="2733690"/>
    <lineage>
        <taxon>Eukaryota</taxon>
        <taxon>Fungi</taxon>
        <taxon>Dikarya</taxon>
        <taxon>Basidiomycota</taxon>
        <taxon>Agaricomycotina</taxon>
        <taxon>Agaricomycetes</taxon>
        <taxon>Agaricomycetidae</taxon>
        <taxon>Agaricales</taxon>
        <taxon>Marasmiineae</taxon>
        <taxon>Mycenaceae</taxon>
        <taxon>Mycena</taxon>
    </lineage>
</organism>
<dbReference type="Gene3D" id="1.10.1200.10">
    <property type="entry name" value="ACP-like"/>
    <property type="match status" value="2"/>
</dbReference>
<reference evidence="10" key="1">
    <citation type="submission" date="2020-05" db="EMBL/GenBank/DDBJ databases">
        <title>Mycena genomes resolve the evolution of fungal bioluminescence.</title>
        <authorList>
            <person name="Tsai I.J."/>
        </authorList>
    </citation>
    <scope>NUCLEOTIDE SEQUENCE</scope>
    <source>
        <strain evidence="10">CCC161011</strain>
    </source>
</reference>
<feature type="domain" description="Carrier" evidence="7">
    <location>
        <begin position="2325"/>
        <end position="2400"/>
    </location>
</feature>
<protein>
    <submittedName>
        <fullName evidence="10">6-deoxyerythronolide-B synthase EryA1, modules 1 and 2</fullName>
    </submittedName>
</protein>
<dbReference type="SUPFAM" id="SSF56801">
    <property type="entry name" value="Acetyl-CoA synthetase-like"/>
    <property type="match status" value="1"/>
</dbReference>
<dbReference type="InterPro" id="IPR042099">
    <property type="entry name" value="ANL_N_sf"/>
</dbReference>
<comment type="caution">
    <text evidence="10">The sequence shown here is derived from an EMBL/GenBank/DDBJ whole genome shotgun (WGS) entry which is preliminary data.</text>
</comment>
<evidence type="ECO:0000256" key="2">
    <source>
        <dbReference type="ARBA" id="ARBA00022450"/>
    </source>
</evidence>
<evidence type="ECO:0000256" key="1">
    <source>
        <dbReference type="ARBA" id="ARBA00005179"/>
    </source>
</evidence>
<dbReference type="InterPro" id="IPR016039">
    <property type="entry name" value="Thiolase-like"/>
</dbReference>
<dbReference type="InterPro" id="IPR014043">
    <property type="entry name" value="Acyl_transferase_dom"/>
</dbReference>
<dbReference type="InterPro" id="IPR049551">
    <property type="entry name" value="PKS_DH_C"/>
</dbReference>
<dbReference type="Gene3D" id="3.40.50.12780">
    <property type="entry name" value="N-terminal domain of ligase-like"/>
    <property type="match status" value="1"/>
</dbReference>
<dbReference type="InterPro" id="IPR016036">
    <property type="entry name" value="Malonyl_transacylase_ACP-bd"/>
</dbReference>
<dbReference type="PROSITE" id="PS50075">
    <property type="entry name" value="CARRIER"/>
    <property type="match status" value="2"/>
</dbReference>
<evidence type="ECO:0000259" key="7">
    <source>
        <dbReference type="PROSITE" id="PS50075"/>
    </source>
</evidence>
<dbReference type="Gene3D" id="3.10.129.110">
    <property type="entry name" value="Polyketide synthase dehydratase"/>
    <property type="match status" value="1"/>
</dbReference>
<dbReference type="Pfam" id="PF08659">
    <property type="entry name" value="KR"/>
    <property type="match status" value="1"/>
</dbReference>
<feature type="domain" description="Ketosynthase family 3 (KS3)" evidence="8">
    <location>
        <begin position="682"/>
        <end position="1117"/>
    </location>
</feature>
<dbReference type="SMART" id="SM00823">
    <property type="entry name" value="PKS_PP"/>
    <property type="match status" value="2"/>
</dbReference>
<dbReference type="GO" id="GO:0006633">
    <property type="term" value="P:fatty acid biosynthetic process"/>
    <property type="evidence" value="ECO:0007669"/>
    <property type="project" value="InterPro"/>
</dbReference>
<dbReference type="Pfam" id="PF23562">
    <property type="entry name" value="AMP-binding_C_3"/>
    <property type="match status" value="1"/>
</dbReference>
<dbReference type="PROSITE" id="PS52019">
    <property type="entry name" value="PKS_MFAS_DH"/>
    <property type="match status" value="1"/>
</dbReference>
<accession>A0A8H7D1G4</accession>
<dbReference type="GO" id="GO:0044550">
    <property type="term" value="P:secondary metabolite biosynthetic process"/>
    <property type="evidence" value="ECO:0007669"/>
    <property type="project" value="UniProtKB-ARBA"/>
</dbReference>
<proteinExistence type="predicted"/>
<evidence type="ECO:0000313" key="10">
    <source>
        <dbReference type="EMBL" id="KAF7358524.1"/>
    </source>
</evidence>
<feature type="active site" description="Proton acceptor; for dehydratase activity" evidence="6">
    <location>
        <position position="1604"/>
    </location>
</feature>
<dbReference type="Gene3D" id="3.40.47.10">
    <property type="match status" value="1"/>
</dbReference>
<dbReference type="SUPFAM" id="SSF51735">
    <property type="entry name" value="NAD(P)-binding Rossmann-fold domains"/>
    <property type="match status" value="2"/>
</dbReference>
<dbReference type="PANTHER" id="PTHR43775">
    <property type="entry name" value="FATTY ACID SYNTHASE"/>
    <property type="match status" value="1"/>
</dbReference>
<sequence length="2409" mass="261674">MTDPPTLLEVFREHVANAETRENHAVECADEYWTYDDLDVISTGLALELESRYGARPTVAIIAENLPYTFALYLAVWKLRGIVAPIDYHTPPALLEHMLAKVSPSCVVVPSTEKGTQKVVLDSKFPLLSFTPEDTTMATLSQRFMDAPDLPHALYPPPDPISVSLYLFTSSASSLSNIKCVPLSHQTVIAQSRSMLGWNRKTYPGVSFQHLRVLGFSPFSHMWAVIDIATHVFLTGGCYIFGLTPSSYFLSGEAASNLSGPRDVMTSLLLAMERYRPESWAVVPWMFEGIMKAITAESDLARREELVRVLRRFKLVMLGGAPPSEECIRWGREQQLPLILCIGMTEFGGSLFHRLADEKDDGWLIEDQLISDAQFVLVDGDGNPHDSEGELYISSKLISRGYLNHDSSDFVIAPDGVITFKTQDRYAKSDGCLKWLGRNDDFILLVSGEMVDPRILEKTLDTSPVIARSCIIGNNFLRGSSQFLCVLIELRAGVHRDHPSTNLDISRAIRSVNRELAPPLRINWARVIILEDGEQIPINKKGQIWRKKLEALYGDRAASLSSPSIPESSAKAAPPPTTIPAQSFVRNVVLTVVADALHLPSETLELNAESTFAELGMDSSAALLIVGQLNERLGIRLPRNACHTYIDLDALTTAIYERLRHVGEAPAAVLPSAVRIVDPGLSNDVVIVGQAVRLPGNLNTPEAFWEALVDMREDLLTPVPKDRWDHASFLRKHGDPSQPGDISFERAGFVEMASFDNAFFGISAPEAFAVAPATRLVLETTFQALENANIPASRLKGTDTGVFTAGSMDHGYTQLMFASMGFGTYTRFHGTGSANSAVCGRISYLLDVHGPSVSFDTACSSGMVAFDQAVQYLRSGRAETAIVCGANTHSWPGDFGFLSAQKMTSPNSRCATFSSDADGYVPAEGAVSLILKTRRAALRDGDNILAIIKATDTQHNGRSQGLVAPSAAAQASLQRSLLTAASLSSSDIDFVETHGTGTSLGDLIEIEGLNAVFRGSHTSERPLILGAAKTSFGHTEVVAGLVGIVKAIKQLSTGTVPGLNSLVSGRLNPEIDTTLVPLHIPSNLTELPTRIGQNVTHRGVVVAYGFAGTIAGTILEAPLPSKFEATNAESSWMVFTVSAKSPDALHSYLRLYLEFCANAPATNFQSICYTSCVGRELYRHRFSCVVKDLDGLVQRLKDRLSQANSPAAHPNSRIIFAFPGQGSQFFGMAKTLSATFSQFKEILIDAAQLASSLVDFDVLSLLLGSGHSTEEIDRSAVAQICIFVYQYSVCHFLRKLNIVPDAVIGNSLGEISAAVEAGAMSFELGLQFVVFRAKLLSPHPDRPAGMAAVAASADTISNCIHELQLINRVVVSVFNSSNSHVVSGDLDAISILVSHVKKTGIRATLLNVDQGFHSHCIDPAIPQLEVWIMAHRDNFQPLDLPLFSTVLGKQVAQHQSLGPRYWVDHARNPVRFEQAASQINQDKIFKTACILDVGPTPTAWTALQSNDISQATLISSAAKKGKDQEFAFLTAIASLTEYGINPDFVKLFETGIPKTNIPTYPFQRQRHYPSIVPSRFTIPSITTTAPRNLSLTVNESLYEVLNDHRINSDVVLPGSAMVDFFARFNPEHALDIRFHRPWVLQSPGKFAKANLVTGGSFFLSDGENGDKLCSGNLSPGPKPAPSLAPNRGPATNVFAGDDVYLPFNNVQFGPLFRNISSIQVWDEHADGLVTVKPTSNPEHDRIRALDACLHMFGACRIAPSDASGAFLPMALQGFSLYADVFPDSFICRYRLPVVLERNNRVAFTAFEVLSHSGDLIASCVKYSVAWIDMTIAPSPTPGVVFQQVWTPKELDAKVSAQKSKLIYLGKRRDWIDALSDSVDKHILDDVQCQSDTLWPTEKAFFTHVLETIDLAPDSTIILDATQVDDTPESPSFAAFWQSTLRLMKALGRSKTRAFRFIVLSTTPVSVDPAPPLAVLGAMTQGMLRVFRTEVGLHNASGIEVPGDASPDVIMEALKAELNAYGNFKENMVSYRYSRLPGESAVHFRRFVPELRPLVEEETEVELRGVAVIVGMGSIGAALGPQMIRTGSRAVIFIGRRPPTDEKVTQRLSMLSDSSDKFAYIQADASDVNALQRVLESITATYGVIKNIIHTAASVVDATIDAVTTDAFYRVLRPKVHAAYNLHLLTVNLALPLDSFVLFSSISVPLGNQGQVAYVAANAFLDSLAAYRRAIGLPGVSLQLGPWESELVDNLPASSATHGSVVDTISHKDGLPLILRALSSPVPVQVIAALDPHALSQNPTFATDSLFAALVAGVDAPKQPVRISSAEVARSVVSILRNVLELAESEPLELNESLSACGIDSIAFGQIRAAVLKQLGVDVPLVYLSDAFSVIDMIGNLQENIIKFADATTA</sequence>
<dbReference type="CDD" id="cd00833">
    <property type="entry name" value="PKS"/>
    <property type="match status" value="1"/>
</dbReference>
<dbReference type="InterPro" id="IPR042104">
    <property type="entry name" value="PKS_dehydratase_sf"/>
</dbReference>
<keyword evidence="2" id="KW-0596">Phosphopantetheine</keyword>
<evidence type="ECO:0000313" key="11">
    <source>
        <dbReference type="Proteomes" id="UP000620124"/>
    </source>
</evidence>
<evidence type="ECO:0000259" key="8">
    <source>
        <dbReference type="PROSITE" id="PS52004"/>
    </source>
</evidence>
<dbReference type="CDD" id="cd05274">
    <property type="entry name" value="KR_FAS_SDR_x"/>
    <property type="match status" value="1"/>
</dbReference>
<dbReference type="Pfam" id="PF00698">
    <property type="entry name" value="Acyl_transf_1"/>
    <property type="match status" value="1"/>
</dbReference>
<dbReference type="Pfam" id="PF00501">
    <property type="entry name" value="AMP-binding"/>
    <property type="match status" value="1"/>
</dbReference>
<keyword evidence="4" id="KW-0808">Transferase</keyword>
<dbReference type="Pfam" id="PF00109">
    <property type="entry name" value="ketoacyl-synt"/>
    <property type="match status" value="1"/>
</dbReference>
<comment type="pathway">
    <text evidence="1">Secondary metabolite biosynthesis.</text>
</comment>
<dbReference type="InterPro" id="IPR020841">
    <property type="entry name" value="PKS_Beta-ketoAc_synthase_dom"/>
</dbReference>
<feature type="domain" description="PKS/mFAS DH" evidence="9">
    <location>
        <begin position="1569"/>
        <end position="1833"/>
    </location>
</feature>
<dbReference type="InterPro" id="IPR057326">
    <property type="entry name" value="KR_dom"/>
</dbReference>
<dbReference type="Pfam" id="PF22621">
    <property type="entry name" value="CurL-like_PKS_C"/>
    <property type="match status" value="1"/>
</dbReference>
<dbReference type="PROSITE" id="PS00012">
    <property type="entry name" value="PHOSPHOPANTETHEINE"/>
    <property type="match status" value="1"/>
</dbReference>
<dbReference type="InterPro" id="IPR050091">
    <property type="entry name" value="PKS_NRPS_Biosynth_Enz"/>
</dbReference>
<dbReference type="SMART" id="SM00827">
    <property type="entry name" value="PKS_AT"/>
    <property type="match status" value="1"/>
</dbReference>
<dbReference type="Pfam" id="PF14765">
    <property type="entry name" value="PS-DH"/>
    <property type="match status" value="1"/>
</dbReference>
<dbReference type="InterPro" id="IPR036291">
    <property type="entry name" value="NAD(P)-bd_dom_sf"/>
</dbReference>
<dbReference type="InterPro" id="IPR014030">
    <property type="entry name" value="Ketoacyl_synth_N"/>
</dbReference>
<dbReference type="GO" id="GO:0031177">
    <property type="term" value="F:phosphopantetheine binding"/>
    <property type="evidence" value="ECO:0007669"/>
    <property type="project" value="InterPro"/>
</dbReference>
<evidence type="ECO:0000256" key="4">
    <source>
        <dbReference type="ARBA" id="ARBA00022679"/>
    </source>
</evidence>
<evidence type="ECO:0000256" key="3">
    <source>
        <dbReference type="ARBA" id="ARBA00022553"/>
    </source>
</evidence>
<dbReference type="InterPro" id="IPR009081">
    <property type="entry name" value="PP-bd_ACP"/>
</dbReference>
<dbReference type="SUPFAM" id="SSF47336">
    <property type="entry name" value="ACP-like"/>
    <property type="match status" value="2"/>
</dbReference>
<dbReference type="Proteomes" id="UP000620124">
    <property type="component" value="Unassembled WGS sequence"/>
</dbReference>
<feature type="region of interest" description="C-terminal hotdog fold" evidence="6">
    <location>
        <begin position="1691"/>
        <end position="1833"/>
    </location>
</feature>
<dbReference type="InterPro" id="IPR006162">
    <property type="entry name" value="Ppantetheine_attach_site"/>
</dbReference>
<dbReference type="SUPFAM" id="SSF52151">
    <property type="entry name" value="FabD/lysophospholipase-like"/>
    <property type="match status" value="1"/>
</dbReference>
<dbReference type="InterPro" id="IPR018201">
    <property type="entry name" value="Ketoacyl_synth_AS"/>
</dbReference>
<dbReference type="SUPFAM" id="SSF53901">
    <property type="entry name" value="Thiolase-like"/>
    <property type="match status" value="1"/>
</dbReference>
<dbReference type="PANTHER" id="PTHR43775:SF37">
    <property type="entry name" value="SI:DKEY-61P9.11"/>
    <property type="match status" value="1"/>
</dbReference>
<gene>
    <name evidence="10" type="ORF">MVEN_00903300</name>
</gene>
<dbReference type="Pfam" id="PF00550">
    <property type="entry name" value="PP-binding"/>
    <property type="match status" value="2"/>
</dbReference>
<dbReference type="InterPro" id="IPR013968">
    <property type="entry name" value="PKS_KR"/>
</dbReference>
<dbReference type="Gene3D" id="3.30.70.3290">
    <property type="match status" value="1"/>
</dbReference>
<keyword evidence="3" id="KW-0597">Phosphoprotein</keyword>
<dbReference type="PROSITE" id="PS00606">
    <property type="entry name" value="KS3_1"/>
    <property type="match status" value="1"/>
</dbReference>
<dbReference type="InterPro" id="IPR001227">
    <property type="entry name" value="Ac_transferase_dom_sf"/>
</dbReference>
<name>A0A8H7D1G4_9AGAR</name>